<proteinExistence type="predicted"/>
<dbReference type="Proteomes" id="UP000053110">
    <property type="component" value="Unassembled WGS sequence"/>
</dbReference>
<sequence>MATPHSESSLSDLQVPSRIFDIALIIDSEGQWDFPQSLDMRLNTIIPGVIVTVGKNDTPHVQTMVSYNFEGLHLQDPEDGNDIRDMTASWLPIQFQPHKNREDDYKQRIGTDKHLSFATYEATRNGNYQLRKKVRLQDDKLYSVQEVQDYDRGIQATSPPAGKGFSRRIKQFAIFIGPERTVDPALALRAREVVLGNNAPNYLMGNSSPKPCRSSKAPHTVRSQRTVKIRRAQKCEKPPDPAPIVEAEITHIPVSKFCILSQETEVEPVSENEVSTVDSYPSELTWREDEITGYDPDDPEDDGEGINGIGFKPTPREAYLRSQKRKRQLAEYRIREAMEARKLRSERRNLATAVRDKIKEGTMSVRKVRFLGL</sequence>
<reference evidence="3" key="3">
    <citation type="submission" date="2018-07" db="EMBL/GenBank/DDBJ databases">
        <authorList>
            <person name="Quirk P.G."/>
            <person name="Krulwich T.A."/>
        </authorList>
    </citation>
    <scope>NUCLEOTIDE SEQUENCE</scope>
    <source>
        <strain evidence="3">96224</strain>
    </source>
</reference>
<dbReference type="OrthoDB" id="5391950at2759"/>
<feature type="region of interest" description="Disordered" evidence="1">
    <location>
        <begin position="292"/>
        <end position="314"/>
    </location>
</feature>
<evidence type="ECO:0000313" key="2">
    <source>
        <dbReference type="EMBL" id="EPQ62370.1"/>
    </source>
</evidence>
<dbReference type="EMBL" id="KE375180">
    <property type="protein sequence ID" value="EPQ62370.1"/>
    <property type="molecule type" value="Genomic_DNA"/>
</dbReference>
<dbReference type="AlphaFoldDB" id="A0A061HD84"/>
<evidence type="ECO:0000256" key="1">
    <source>
        <dbReference type="SAM" id="MobiDB-lite"/>
    </source>
</evidence>
<reference evidence="4" key="1">
    <citation type="journal article" date="2013" name="Nat. Genet.">
        <title>The wheat powdery mildew genome shows the unique evolution of an obligate biotroph.</title>
        <authorList>
            <person name="Wicker T."/>
            <person name="Oberhaensli S."/>
            <person name="Parlange F."/>
            <person name="Buchmann J.P."/>
            <person name="Shatalina M."/>
            <person name="Roffler S."/>
            <person name="Ben-David R."/>
            <person name="Dolezel J."/>
            <person name="Simkova H."/>
            <person name="Schulze-Lefert P."/>
            <person name="Spanu P.D."/>
            <person name="Bruggmann R."/>
            <person name="Amselem J."/>
            <person name="Quesneville H."/>
            <person name="Ver Loren van Themaat E."/>
            <person name="Paape T."/>
            <person name="Shimizu K.K."/>
            <person name="Keller B."/>
        </authorList>
    </citation>
    <scope>NUCLEOTIDE SEQUENCE [LARGE SCALE GENOMIC DNA]</scope>
    <source>
        <strain evidence="4">96224</strain>
    </source>
</reference>
<evidence type="ECO:0000313" key="3">
    <source>
        <dbReference type="EMBL" id="SUZ12946.1"/>
    </source>
</evidence>
<evidence type="ECO:0000313" key="4">
    <source>
        <dbReference type="Proteomes" id="UP000053110"/>
    </source>
</evidence>
<name>A0A061HD84_BLUGR</name>
<dbReference type="EMBL" id="UIGY01000208">
    <property type="protein sequence ID" value="SUZ12946.1"/>
    <property type="molecule type" value="Genomic_DNA"/>
</dbReference>
<feature type="compositionally biased region" description="Acidic residues" evidence="1">
    <location>
        <begin position="292"/>
        <end position="304"/>
    </location>
</feature>
<protein>
    <submittedName>
        <fullName evidence="3">BgtA-20568</fullName>
    </submittedName>
</protein>
<accession>A0A061HD84</accession>
<gene>
    <name evidence="2" type="ORF">BGT96224_A20568</name>
    <name evidence="3" type="ORF">BGT96224V2_LOCUS6121</name>
</gene>
<dbReference type="HOGENOM" id="CLU_042177_0_0_1"/>
<feature type="non-terminal residue" evidence="3">
    <location>
        <position position="373"/>
    </location>
</feature>
<reference evidence="2" key="2">
    <citation type="submission" date="2013-01" db="EMBL/GenBank/DDBJ databases">
        <title>The wheat powdery mildew genome reveals unique evolution of an obligate biotroph.</title>
        <authorList>
            <person name="Oberhaensli S."/>
            <person name="Wicker T."/>
            <person name="Keller B."/>
        </authorList>
    </citation>
    <scope>NUCLEOTIDE SEQUENCE</scope>
    <source>
        <strain evidence="2">96224</strain>
    </source>
</reference>
<organism evidence="3">
    <name type="scientific">Blumeria graminis f. sp. tritici 96224</name>
    <dbReference type="NCBI Taxonomy" id="1268274"/>
    <lineage>
        <taxon>Eukaryota</taxon>
        <taxon>Fungi</taxon>
        <taxon>Dikarya</taxon>
        <taxon>Ascomycota</taxon>
        <taxon>Pezizomycotina</taxon>
        <taxon>Leotiomycetes</taxon>
        <taxon>Erysiphales</taxon>
        <taxon>Erysiphaceae</taxon>
        <taxon>Blumeria</taxon>
    </lineage>
</organism>